<dbReference type="InterPro" id="IPR013096">
    <property type="entry name" value="Cupin_2"/>
</dbReference>
<dbReference type="InterPro" id="IPR052538">
    <property type="entry name" value="Flavonoid_dioxygenase-like"/>
</dbReference>
<proteinExistence type="predicted"/>
<reference evidence="3 4" key="1">
    <citation type="submission" date="2019-07" db="EMBL/GenBank/DDBJ databases">
        <title>complete genome sequencing of Ornithinimicrobium sp. H23M54.</title>
        <authorList>
            <person name="Bae J.-W."/>
            <person name="Lee S.-Y."/>
        </authorList>
    </citation>
    <scope>NUCLEOTIDE SEQUENCE [LARGE SCALE GENOMIC DNA]</scope>
    <source>
        <strain evidence="3 4">H23M54</strain>
    </source>
</reference>
<dbReference type="SUPFAM" id="SSF51182">
    <property type="entry name" value="RmlC-like cupins"/>
    <property type="match status" value="1"/>
</dbReference>
<feature type="compositionally biased region" description="Basic and acidic residues" evidence="1">
    <location>
        <begin position="124"/>
        <end position="145"/>
    </location>
</feature>
<dbReference type="EMBL" id="CP041616">
    <property type="protein sequence ID" value="QDO87830.1"/>
    <property type="molecule type" value="Genomic_DNA"/>
</dbReference>
<protein>
    <submittedName>
        <fullName evidence="3">Cupin domain-containing protein</fullName>
    </submittedName>
</protein>
<dbReference type="PANTHER" id="PTHR43346">
    <property type="entry name" value="LIGAND BINDING DOMAIN PROTEIN, PUTATIVE (AFU_ORTHOLOGUE AFUA_6G14370)-RELATED"/>
    <property type="match status" value="1"/>
</dbReference>
<feature type="region of interest" description="Disordered" evidence="1">
    <location>
        <begin position="123"/>
        <end position="145"/>
    </location>
</feature>
<sequence length="145" mass="16236">MADKETFTTGKDHGKEPYVVNIEKMTVDNKNFRKTLWTGAHLQLTVMSIDVGDDIGLEVHPKNDQFLRVEKGKGRTEMGPTKKDLSFVKDVGDDDIVLVPAGTWHNVTNTGDEPLKVYVLYGPADHEPGTVHPEHKDAERDPNEE</sequence>
<evidence type="ECO:0000313" key="3">
    <source>
        <dbReference type="EMBL" id="QDO87830.1"/>
    </source>
</evidence>
<evidence type="ECO:0000313" key="4">
    <source>
        <dbReference type="Proteomes" id="UP000315395"/>
    </source>
</evidence>
<dbReference type="RefSeq" id="WP_143782505.1">
    <property type="nucleotide sequence ID" value="NZ_CP041616.1"/>
</dbReference>
<feature type="domain" description="Cupin type-2" evidence="2">
    <location>
        <begin position="46"/>
        <end position="121"/>
    </location>
</feature>
<dbReference type="InterPro" id="IPR014710">
    <property type="entry name" value="RmlC-like_jellyroll"/>
</dbReference>
<dbReference type="InterPro" id="IPR011051">
    <property type="entry name" value="RmlC_Cupin_sf"/>
</dbReference>
<organism evidence="3 4">
    <name type="scientific">Ornithinimicrobium ciconiae</name>
    <dbReference type="NCBI Taxonomy" id="2594265"/>
    <lineage>
        <taxon>Bacteria</taxon>
        <taxon>Bacillati</taxon>
        <taxon>Actinomycetota</taxon>
        <taxon>Actinomycetes</taxon>
        <taxon>Micrococcales</taxon>
        <taxon>Ornithinimicrobiaceae</taxon>
        <taxon>Ornithinimicrobium</taxon>
    </lineage>
</organism>
<dbReference type="Proteomes" id="UP000315395">
    <property type="component" value="Chromosome"/>
</dbReference>
<accession>A0A516G901</accession>
<dbReference type="Gene3D" id="2.60.120.10">
    <property type="entry name" value="Jelly Rolls"/>
    <property type="match status" value="1"/>
</dbReference>
<dbReference type="OrthoDB" id="3231985at2"/>
<dbReference type="PANTHER" id="PTHR43346:SF1">
    <property type="entry name" value="QUERCETIN 2,3-DIOXYGENASE-RELATED"/>
    <property type="match status" value="1"/>
</dbReference>
<gene>
    <name evidence="3" type="ORF">FNH13_05260</name>
</gene>
<dbReference type="Pfam" id="PF07883">
    <property type="entry name" value="Cupin_2"/>
    <property type="match status" value="1"/>
</dbReference>
<evidence type="ECO:0000259" key="2">
    <source>
        <dbReference type="Pfam" id="PF07883"/>
    </source>
</evidence>
<dbReference type="AlphaFoldDB" id="A0A516G901"/>
<evidence type="ECO:0000256" key="1">
    <source>
        <dbReference type="SAM" id="MobiDB-lite"/>
    </source>
</evidence>
<dbReference type="KEGG" id="orz:FNH13_05260"/>
<name>A0A516G901_9MICO</name>
<dbReference type="CDD" id="cd02223">
    <property type="entry name" value="cupin_Bh2720-like"/>
    <property type="match status" value="1"/>
</dbReference>
<keyword evidence="4" id="KW-1185">Reference proteome</keyword>